<evidence type="ECO:0000313" key="3">
    <source>
        <dbReference type="Proteomes" id="UP000234882"/>
    </source>
</evidence>
<feature type="compositionally biased region" description="Polar residues" evidence="1">
    <location>
        <begin position="82"/>
        <end position="92"/>
    </location>
</feature>
<organism evidence="2 3">
    <name type="scientific">Paracoccus jeotgali</name>
    <dbReference type="NCBI Taxonomy" id="2065379"/>
    <lineage>
        <taxon>Bacteria</taxon>
        <taxon>Pseudomonadati</taxon>
        <taxon>Pseudomonadota</taxon>
        <taxon>Alphaproteobacteria</taxon>
        <taxon>Rhodobacterales</taxon>
        <taxon>Paracoccaceae</taxon>
        <taxon>Paracoccus</taxon>
    </lineage>
</organism>
<dbReference type="Proteomes" id="UP000234882">
    <property type="component" value="Chromosome"/>
</dbReference>
<accession>A0A2K9MEC9</accession>
<evidence type="ECO:0000313" key="2">
    <source>
        <dbReference type="EMBL" id="AUM73999.1"/>
    </source>
</evidence>
<proteinExistence type="predicted"/>
<reference evidence="3" key="1">
    <citation type="submission" date="2017-12" db="EMBL/GenBank/DDBJ databases">
        <title>Genomic analysis of Paracoccus sp. CBA4604.</title>
        <authorList>
            <person name="Roh S.W."/>
            <person name="Kim J.Y."/>
            <person name="Kim J.S."/>
        </authorList>
    </citation>
    <scope>NUCLEOTIDE SEQUENCE [LARGE SCALE GENOMIC DNA]</scope>
    <source>
        <strain evidence="3">CBA4604</strain>
    </source>
</reference>
<name>A0A2K9MEC9_9RHOB</name>
<dbReference type="KEGG" id="paru:CYR75_06715"/>
<gene>
    <name evidence="2" type="ORF">CYR75_06715</name>
</gene>
<dbReference type="EMBL" id="CP025583">
    <property type="protein sequence ID" value="AUM73999.1"/>
    <property type="molecule type" value="Genomic_DNA"/>
</dbReference>
<keyword evidence="3" id="KW-1185">Reference proteome</keyword>
<protein>
    <submittedName>
        <fullName evidence="2">Uncharacterized protein</fullName>
    </submittedName>
</protein>
<feature type="region of interest" description="Disordered" evidence="1">
    <location>
        <begin position="78"/>
        <end position="115"/>
    </location>
</feature>
<dbReference type="AlphaFoldDB" id="A0A2K9MEC9"/>
<sequence length="115" mass="12518">MYQTPALLHALVPASAGANDPLMGGDQPGVEETILGRDGAARTLSGRLIRAGTAPKKRLRSAFRQEARMLVTLPRRLLRETGGTSEMRSSSPRWRPAHTFFLRQEPRRSGASPAA</sequence>
<evidence type="ECO:0000256" key="1">
    <source>
        <dbReference type="SAM" id="MobiDB-lite"/>
    </source>
</evidence>